<dbReference type="PANTHER" id="PTHR24099">
    <property type="entry name" value="E3 UBIQUITIN-PROTEIN LIGASE TRIM36-RELATED"/>
    <property type="match status" value="1"/>
</dbReference>
<dbReference type="PROSITE" id="PS50188">
    <property type="entry name" value="B302_SPRY"/>
    <property type="match status" value="1"/>
</dbReference>
<reference evidence="4" key="1">
    <citation type="submission" date="2025-08" db="UniProtKB">
        <authorList>
            <consortium name="RefSeq"/>
        </authorList>
    </citation>
    <scope>IDENTIFICATION</scope>
</reference>
<dbReference type="Gene3D" id="2.60.120.920">
    <property type="match status" value="1"/>
</dbReference>
<dbReference type="SUPFAM" id="SSF49899">
    <property type="entry name" value="Concanavalin A-like lectins/glucanases"/>
    <property type="match status" value="1"/>
</dbReference>
<dbReference type="PRINTS" id="PR01407">
    <property type="entry name" value="BUTYPHLNCDUF"/>
</dbReference>
<dbReference type="InterPro" id="IPR013320">
    <property type="entry name" value="ConA-like_dom_sf"/>
</dbReference>
<gene>
    <name evidence="4" type="primary">LOC114445040</name>
</gene>
<dbReference type="InterPro" id="IPR003879">
    <property type="entry name" value="Butyrophylin_SPRY"/>
</dbReference>
<proteinExistence type="predicted"/>
<dbReference type="AlphaFoldDB" id="A0A6P7JFW4"/>
<name>A0A6P7JFW4_9TELE</name>
<feature type="domain" description="B30.2/SPRY" evidence="2">
    <location>
        <begin position="1"/>
        <end position="183"/>
    </location>
</feature>
<dbReference type="InParanoid" id="A0A6P7JFW4"/>
<organism evidence="3 4">
    <name type="scientific">Parambassis ranga</name>
    <name type="common">Indian glassy fish</name>
    <dbReference type="NCBI Taxonomy" id="210632"/>
    <lineage>
        <taxon>Eukaryota</taxon>
        <taxon>Metazoa</taxon>
        <taxon>Chordata</taxon>
        <taxon>Craniata</taxon>
        <taxon>Vertebrata</taxon>
        <taxon>Euteleostomi</taxon>
        <taxon>Actinopterygii</taxon>
        <taxon>Neopterygii</taxon>
        <taxon>Teleostei</taxon>
        <taxon>Neoteleostei</taxon>
        <taxon>Acanthomorphata</taxon>
        <taxon>Ovalentaria</taxon>
        <taxon>Ambassidae</taxon>
        <taxon>Parambassis</taxon>
    </lineage>
</organism>
<sequence length="265" mass="28438">MEQSVFGLHFALDPSTLPPSLHLSKSSLTVTHHGVTHPTPSSKNKNRKSTMSCDPGDLLHVCADVVIARGQYYWEVDVCNSSIYRIGVISSDGSVGWWFQRQNLSFFAVYDGSCEPLCTVPPQIKTIGVFLNIGGGTLSFHNPLTQERLATLPTCFSPAGVLPALGLGHGKLRLCCGLPPPPHVFLSKNSAYRGPRGSCRGRWHGEVPFQSVRKVIQKFEELASSDSDSGLVSNFGSSCSTLASLPDAGFPPFPSGHTGQEAVAD</sequence>
<feature type="region of interest" description="Disordered" evidence="1">
    <location>
        <begin position="31"/>
        <end position="50"/>
    </location>
</feature>
<dbReference type="InterPro" id="IPR043136">
    <property type="entry name" value="B30.2/SPRY_sf"/>
</dbReference>
<accession>A0A6P7JFW4</accession>
<dbReference type="InterPro" id="IPR050617">
    <property type="entry name" value="E3_ligase_FN3/SPRY"/>
</dbReference>
<protein>
    <submittedName>
        <fullName evidence="4">Probable E3 ubiquitin-protein ligase MID2</fullName>
    </submittedName>
</protein>
<dbReference type="InterPro" id="IPR001870">
    <property type="entry name" value="B30.2/SPRY"/>
</dbReference>
<evidence type="ECO:0000259" key="2">
    <source>
        <dbReference type="PROSITE" id="PS50188"/>
    </source>
</evidence>
<evidence type="ECO:0000313" key="4">
    <source>
        <dbReference type="RefSeq" id="XP_028275784.1"/>
    </source>
</evidence>
<evidence type="ECO:0000313" key="3">
    <source>
        <dbReference type="Proteomes" id="UP000515145"/>
    </source>
</evidence>
<dbReference type="Proteomes" id="UP000515145">
    <property type="component" value="Chromosome 13"/>
</dbReference>
<evidence type="ECO:0000256" key="1">
    <source>
        <dbReference type="SAM" id="MobiDB-lite"/>
    </source>
</evidence>
<feature type="compositionally biased region" description="Low complexity" evidence="1">
    <location>
        <begin position="31"/>
        <end position="40"/>
    </location>
</feature>
<keyword evidence="3" id="KW-1185">Reference proteome</keyword>
<dbReference type="PANTHER" id="PTHR24099:SF16">
    <property type="entry name" value="E3 UBIQUITIN-PROTEIN LIGASE MIDLINE-1-LIKE ISOFORM X1"/>
    <property type="match status" value="1"/>
</dbReference>
<dbReference type="OrthoDB" id="8888319at2759"/>
<dbReference type="RefSeq" id="XP_028275784.1">
    <property type="nucleotide sequence ID" value="XM_028419983.1"/>
</dbReference>
<dbReference type="GeneID" id="114445040"/>